<gene>
    <name evidence="2" type="ORF">HPP92_004479</name>
</gene>
<evidence type="ECO:0008006" key="4">
    <source>
        <dbReference type="Google" id="ProtNLM"/>
    </source>
</evidence>
<organism evidence="2 3">
    <name type="scientific">Vanilla planifolia</name>
    <name type="common">Vanilla</name>
    <dbReference type="NCBI Taxonomy" id="51239"/>
    <lineage>
        <taxon>Eukaryota</taxon>
        <taxon>Viridiplantae</taxon>
        <taxon>Streptophyta</taxon>
        <taxon>Embryophyta</taxon>
        <taxon>Tracheophyta</taxon>
        <taxon>Spermatophyta</taxon>
        <taxon>Magnoliopsida</taxon>
        <taxon>Liliopsida</taxon>
        <taxon>Asparagales</taxon>
        <taxon>Orchidaceae</taxon>
        <taxon>Vanilloideae</taxon>
        <taxon>Vanilleae</taxon>
        <taxon>Vanilla</taxon>
    </lineage>
</organism>
<evidence type="ECO:0000256" key="1">
    <source>
        <dbReference type="SAM" id="Phobius"/>
    </source>
</evidence>
<proteinExistence type="predicted"/>
<evidence type="ECO:0000313" key="2">
    <source>
        <dbReference type="EMBL" id="KAG0499788.1"/>
    </source>
</evidence>
<name>A0A835S9H5_VANPL</name>
<keyword evidence="1" id="KW-0472">Membrane</keyword>
<dbReference type="Proteomes" id="UP000636800">
    <property type="component" value="Chromosome 1"/>
</dbReference>
<dbReference type="GO" id="GO:0043248">
    <property type="term" value="P:proteasome assembly"/>
    <property type="evidence" value="ECO:0007669"/>
    <property type="project" value="InterPro"/>
</dbReference>
<keyword evidence="1" id="KW-1133">Transmembrane helix</keyword>
<dbReference type="InterPro" id="IPR032157">
    <property type="entry name" value="PAC4"/>
</dbReference>
<comment type="caution">
    <text evidence="2">The sequence shown here is derived from an EMBL/GenBank/DDBJ whole genome shotgun (WGS) entry which is preliminary data.</text>
</comment>
<dbReference type="AlphaFoldDB" id="A0A835S9H5"/>
<dbReference type="Pfam" id="PF16093">
    <property type="entry name" value="PAC4"/>
    <property type="match status" value="1"/>
</dbReference>
<dbReference type="PANTHER" id="PTHR33559">
    <property type="entry name" value="PROTEASOME ASSEMBLY CHAPERONE 4"/>
    <property type="match status" value="1"/>
</dbReference>
<keyword evidence="1" id="KW-0812">Transmembrane</keyword>
<dbReference type="PANTHER" id="PTHR33559:SF1">
    <property type="entry name" value="PROTEASOME ASSEMBLY CHAPERONE 4"/>
    <property type="match status" value="1"/>
</dbReference>
<reference evidence="2 3" key="1">
    <citation type="journal article" date="2020" name="Nat. Food">
        <title>A phased Vanilla planifolia genome enables genetic improvement of flavour and production.</title>
        <authorList>
            <person name="Hasing T."/>
            <person name="Tang H."/>
            <person name="Brym M."/>
            <person name="Khazi F."/>
            <person name="Huang T."/>
            <person name="Chambers A.H."/>
        </authorList>
    </citation>
    <scope>NUCLEOTIDE SEQUENCE [LARGE SCALE GENOMIC DNA]</scope>
    <source>
        <tissue evidence="2">Leaf</tissue>
    </source>
</reference>
<protein>
    <recommendedName>
        <fullName evidence="4">Proteasome assembly chaperone 4</fullName>
    </recommendedName>
</protein>
<accession>A0A835S9H5</accession>
<keyword evidence="3" id="KW-1185">Reference proteome</keyword>
<sequence length="224" mass="24674">MIAISVLSWYLSWLGDRTTLPCIDPLTRLHVRFDYTSMLCILLYLHSSTFSFLILMVTVSDKEFKDGLRDFIVILNCRAFRTTGQGLTLKGLTMQSGDLEGKPSGVLSMDPLWNDETKVTHESLDADVQIYAWVGCNSGKFGHLYAAAPSRISSCVSVASLLGGNADNTGSSMARRLVLKTGLSVVLACNIPKDSPMLEATAERKLIEKFRSLGYIGQDRPEAR</sequence>
<evidence type="ECO:0000313" key="3">
    <source>
        <dbReference type="Proteomes" id="UP000636800"/>
    </source>
</evidence>
<feature type="transmembrane region" description="Helical" evidence="1">
    <location>
        <begin position="35"/>
        <end position="59"/>
    </location>
</feature>
<dbReference type="EMBL" id="JADCNL010000001">
    <property type="protein sequence ID" value="KAG0499788.1"/>
    <property type="molecule type" value="Genomic_DNA"/>
</dbReference>